<dbReference type="EMBL" id="CP002648">
    <property type="protein sequence ID" value="AEO08097.1"/>
    <property type="molecule type" value="Genomic_DNA"/>
</dbReference>
<evidence type="ECO:0000256" key="5">
    <source>
        <dbReference type="ARBA" id="ARBA00014046"/>
    </source>
</evidence>
<feature type="site" description="Electron transfer via tryptophanyl radical" evidence="18">
    <location>
        <position position="386"/>
    </location>
</feature>
<evidence type="ECO:0000256" key="11">
    <source>
        <dbReference type="ARBA" id="ARBA00023204"/>
    </source>
</evidence>
<proteinExistence type="inferred from homology"/>
<feature type="domain" description="Photolyase/cryptochrome alpha/beta" evidence="20">
    <location>
        <begin position="2"/>
        <end position="136"/>
    </location>
</feature>
<dbReference type="PROSITE" id="PS00691">
    <property type="entry name" value="DNA_PHOTOLYASES_1_2"/>
    <property type="match status" value="1"/>
</dbReference>
<dbReference type="PANTHER" id="PTHR11455:SF9">
    <property type="entry name" value="CRYPTOCHROME CIRCADIAN CLOCK 5 ISOFORM X1"/>
    <property type="match status" value="1"/>
</dbReference>
<dbReference type="Gene3D" id="1.25.40.80">
    <property type="match status" value="1"/>
</dbReference>
<keyword evidence="11" id="KW-0234">DNA repair</keyword>
<dbReference type="OrthoDB" id="9772484at2"/>
<feature type="site" description="Electron transfer via tryptophanyl radical" evidence="18">
    <location>
        <position position="363"/>
    </location>
</feature>
<dbReference type="KEGG" id="buh:BUAMB_281"/>
<comment type="subunit">
    <text evidence="3">Monomer.</text>
</comment>
<name>G2LPG0_BUCUM</name>
<dbReference type="HOGENOM" id="CLU_010348_2_0_6"/>
<evidence type="ECO:0000256" key="17">
    <source>
        <dbReference type="PIRSR" id="PIRSR602081-1"/>
    </source>
</evidence>
<dbReference type="InterPro" id="IPR018394">
    <property type="entry name" value="DNA_photolyase_1_CS_C"/>
</dbReference>
<comment type="similarity">
    <text evidence="19">Belongs to the DNA photolyase family.</text>
</comment>
<evidence type="ECO:0000259" key="20">
    <source>
        <dbReference type="PROSITE" id="PS51645"/>
    </source>
</evidence>
<evidence type="ECO:0000256" key="1">
    <source>
        <dbReference type="ARBA" id="ARBA00001932"/>
    </source>
</evidence>
<dbReference type="GO" id="GO:0000719">
    <property type="term" value="P:photoreactive repair"/>
    <property type="evidence" value="ECO:0007669"/>
    <property type="project" value="UniProtKB-ARBA"/>
</dbReference>
<dbReference type="PATRIC" id="fig|1005057.4.peg.269"/>
<keyword evidence="12 21" id="KW-0456">Lyase</keyword>
<keyword evidence="10" id="KW-0238">DNA-binding</keyword>
<dbReference type="PROSITE" id="PS51645">
    <property type="entry name" value="PHR_CRY_ALPHA_BETA"/>
    <property type="match status" value="1"/>
</dbReference>
<evidence type="ECO:0000256" key="3">
    <source>
        <dbReference type="ARBA" id="ARBA00011245"/>
    </source>
</evidence>
<comment type="catalytic activity">
    <reaction evidence="14">
        <text>cyclobutadipyrimidine (in DNA) = 2 pyrimidine residues (in DNA).</text>
        <dbReference type="EC" id="4.1.99.3"/>
    </reaction>
</comment>
<accession>G2LPG0</accession>
<dbReference type="SUPFAM" id="SSF52425">
    <property type="entry name" value="Cryptochrome/photolyase, N-terminal domain"/>
    <property type="match status" value="1"/>
</dbReference>
<feature type="binding site" evidence="17">
    <location>
        <begin position="376"/>
        <end position="378"/>
    </location>
    <ligand>
        <name>FAD</name>
        <dbReference type="ChEBI" id="CHEBI:57692"/>
    </ligand>
</feature>
<dbReference type="InterPro" id="IPR005101">
    <property type="entry name" value="Cryptochr/Photolyase_FAD-bd"/>
</dbReference>
<gene>
    <name evidence="21" type="primary">phr</name>
    <name evidence="21" type="ORF">BUAMB_281</name>
</gene>
<evidence type="ECO:0000256" key="18">
    <source>
        <dbReference type="PIRSR" id="PIRSR602081-2"/>
    </source>
</evidence>
<evidence type="ECO:0000256" key="19">
    <source>
        <dbReference type="RuleBase" id="RU004182"/>
    </source>
</evidence>
<dbReference type="InterPro" id="IPR036155">
    <property type="entry name" value="Crypto/Photolyase_N_sf"/>
</dbReference>
<dbReference type="GO" id="GO:0009416">
    <property type="term" value="P:response to light stimulus"/>
    <property type="evidence" value="ECO:0007669"/>
    <property type="project" value="TreeGrafter"/>
</dbReference>
<evidence type="ECO:0000256" key="2">
    <source>
        <dbReference type="ARBA" id="ARBA00005862"/>
    </source>
</evidence>
<dbReference type="EC" id="4.1.99.3" evidence="4"/>
<evidence type="ECO:0000256" key="8">
    <source>
        <dbReference type="ARBA" id="ARBA00022827"/>
    </source>
</evidence>
<dbReference type="PROSITE" id="PS00394">
    <property type="entry name" value="DNA_PHOTOLYASES_1_1"/>
    <property type="match status" value="1"/>
</dbReference>
<dbReference type="Proteomes" id="UP000006139">
    <property type="component" value="Chromosome"/>
</dbReference>
<comment type="cofactor">
    <cofactor evidence="17">
        <name>FAD</name>
        <dbReference type="ChEBI" id="CHEBI:57692"/>
    </cofactor>
    <text evidence="17">Binds 1 FAD per subunit.</text>
</comment>
<dbReference type="AlphaFoldDB" id="G2LPG0"/>
<dbReference type="Gene3D" id="1.10.579.10">
    <property type="entry name" value="DNA Cyclobutane Dipyrimidine Photolyase, subunit A, domain 3"/>
    <property type="match status" value="1"/>
</dbReference>
<evidence type="ECO:0000256" key="14">
    <source>
        <dbReference type="ARBA" id="ARBA00033999"/>
    </source>
</evidence>
<dbReference type="GO" id="GO:0071949">
    <property type="term" value="F:FAD binding"/>
    <property type="evidence" value="ECO:0007669"/>
    <property type="project" value="TreeGrafter"/>
</dbReference>
<feature type="binding site" evidence="17">
    <location>
        <begin position="278"/>
        <end position="285"/>
    </location>
    <ligand>
        <name>FAD</name>
        <dbReference type="ChEBI" id="CHEBI:57692"/>
    </ligand>
</feature>
<evidence type="ECO:0000256" key="10">
    <source>
        <dbReference type="ARBA" id="ARBA00023125"/>
    </source>
</evidence>
<comment type="similarity">
    <text evidence="2">Belongs to the DNA photolyase class-1 family.</text>
</comment>
<evidence type="ECO:0000256" key="6">
    <source>
        <dbReference type="ARBA" id="ARBA00022630"/>
    </source>
</evidence>
<dbReference type="FunFam" id="1.10.579.10:FF:000003">
    <property type="entry name" value="Deoxyribodipyrimidine photo-lyase"/>
    <property type="match status" value="1"/>
</dbReference>
<evidence type="ECO:0000256" key="12">
    <source>
        <dbReference type="ARBA" id="ARBA00023239"/>
    </source>
</evidence>
<comment type="cofactor">
    <cofactor evidence="1">
        <name>(6R)-5,10-methylene-5,6,7,8-tetrahydrofolate</name>
        <dbReference type="ChEBI" id="CHEBI:15636"/>
    </cofactor>
</comment>
<evidence type="ECO:0000256" key="7">
    <source>
        <dbReference type="ARBA" id="ARBA00022763"/>
    </source>
</evidence>
<dbReference type="eggNOG" id="COG0415">
    <property type="taxonomic scope" value="Bacteria"/>
</dbReference>
<dbReference type="InterPro" id="IPR014729">
    <property type="entry name" value="Rossmann-like_a/b/a_fold"/>
</dbReference>
<dbReference type="STRING" id="1005057.BUAMB_281"/>
<evidence type="ECO:0000256" key="16">
    <source>
        <dbReference type="ARBA" id="ARBA00083107"/>
    </source>
</evidence>
<evidence type="ECO:0000256" key="15">
    <source>
        <dbReference type="ARBA" id="ARBA00059220"/>
    </source>
</evidence>
<feature type="binding site" evidence="17">
    <location>
        <position position="225"/>
    </location>
    <ligand>
        <name>FAD</name>
        <dbReference type="ChEBI" id="CHEBI:57692"/>
    </ligand>
</feature>
<dbReference type="PRINTS" id="PR00147">
    <property type="entry name" value="DNAPHOTLYASE"/>
</dbReference>
<keyword evidence="7" id="KW-0227">DNA damage</keyword>
<evidence type="ECO:0000256" key="9">
    <source>
        <dbReference type="ARBA" id="ARBA00022991"/>
    </source>
</evidence>
<dbReference type="GO" id="GO:0003677">
    <property type="term" value="F:DNA binding"/>
    <property type="evidence" value="ECO:0007669"/>
    <property type="project" value="UniProtKB-KW"/>
</dbReference>
<dbReference type="Pfam" id="PF00875">
    <property type="entry name" value="DNA_photolyase"/>
    <property type="match status" value="1"/>
</dbReference>
<dbReference type="InterPro" id="IPR006050">
    <property type="entry name" value="DNA_photolyase_N"/>
</dbReference>
<feature type="binding site" evidence="17">
    <location>
        <position position="275"/>
    </location>
    <ligand>
        <name>FAD</name>
        <dbReference type="ChEBI" id="CHEBI:57692"/>
    </ligand>
</feature>
<comment type="function">
    <text evidence="15">Involved in repair of UV radiation-induced DNA damage. Catalyzes the light-dependent monomerization (300-600 nm) of cyclobutyl pyrimidine dimers (in cis-syn configuration), which are formed between adjacent bases on the same DNA strand upon exposure to ultraviolet radiation.</text>
</comment>
<dbReference type="Pfam" id="PF03441">
    <property type="entry name" value="FAD_binding_7"/>
    <property type="match status" value="1"/>
</dbReference>
<dbReference type="SUPFAM" id="SSF48173">
    <property type="entry name" value="Cryptochrome/photolyase FAD-binding domain"/>
    <property type="match status" value="1"/>
</dbReference>
<evidence type="ECO:0000313" key="22">
    <source>
        <dbReference type="Proteomes" id="UP000006139"/>
    </source>
</evidence>
<dbReference type="Gene3D" id="3.40.50.620">
    <property type="entry name" value="HUPs"/>
    <property type="match status" value="1"/>
</dbReference>
<reference evidence="21 22" key="1">
    <citation type="journal article" date="2011" name="PLoS Genet.">
        <title>Sequence conservation and functional constraint on intergenic spacers in reduced genomes of the obligate symbiont buchnera.</title>
        <authorList>
            <person name="Degnan P.H."/>
            <person name="Ochman H."/>
            <person name="Moran N.A."/>
        </authorList>
    </citation>
    <scope>NUCLEOTIDE SEQUENCE [LARGE SCALE GENOMIC DNA]</scope>
    <source>
        <strain evidence="21 22">Ua</strain>
    </source>
</reference>
<dbReference type="PANTHER" id="PTHR11455">
    <property type="entry name" value="CRYPTOCHROME"/>
    <property type="match status" value="1"/>
</dbReference>
<dbReference type="GO" id="GO:0003904">
    <property type="term" value="F:deoxyribodipyrimidine photo-lyase activity"/>
    <property type="evidence" value="ECO:0007669"/>
    <property type="project" value="UniProtKB-EC"/>
</dbReference>
<protein>
    <recommendedName>
        <fullName evidence="5">Deoxyribodipyrimidine photo-lyase</fullName>
        <ecNumber evidence="4">4.1.99.3</ecNumber>
    </recommendedName>
    <alternativeName>
        <fullName evidence="13">DNA photolyase</fullName>
    </alternativeName>
    <alternativeName>
        <fullName evidence="16">Photoreactivating enzyme</fullName>
    </alternativeName>
</protein>
<dbReference type="NCBIfam" id="NF007955">
    <property type="entry name" value="PRK10674.1"/>
    <property type="match status" value="1"/>
</dbReference>
<keyword evidence="6 17" id="KW-0285">Flavoprotein</keyword>
<keyword evidence="8 17" id="KW-0274">FAD</keyword>
<dbReference type="InterPro" id="IPR036134">
    <property type="entry name" value="Crypto/Photolyase_FAD-like_sf"/>
</dbReference>
<dbReference type="InterPro" id="IPR002081">
    <property type="entry name" value="Cryptochrome/DNA_photolyase_1"/>
</dbReference>
<organism evidence="21 22">
    <name type="scientific">Buchnera aphidicola str. Ua</name>
    <name type="common">Uroleucon ambrosiae</name>
    <dbReference type="NCBI Taxonomy" id="1005057"/>
    <lineage>
        <taxon>Bacteria</taxon>
        <taxon>Pseudomonadati</taxon>
        <taxon>Pseudomonadota</taxon>
        <taxon>Gammaproteobacteria</taxon>
        <taxon>Enterobacterales</taxon>
        <taxon>Erwiniaceae</taxon>
        <taxon>Buchnera</taxon>
    </lineage>
</organism>
<evidence type="ECO:0000256" key="4">
    <source>
        <dbReference type="ARBA" id="ARBA00013149"/>
    </source>
</evidence>
<feature type="site" description="Electron transfer via tryptophanyl radical" evidence="18">
    <location>
        <position position="310"/>
    </location>
</feature>
<keyword evidence="9 19" id="KW-0157">Chromophore</keyword>
<evidence type="ECO:0000256" key="13">
    <source>
        <dbReference type="ARBA" id="ARBA00031671"/>
    </source>
</evidence>
<sequence length="479" mass="57428">MQNNLMWFRNDLRIRDNIALYQACKSNEDQVFSLFIATPDQWNNHGMSVKKKSFIYYNLESLKKELFKLNIVLYYHESTDFLHSVKYLLYFCQKYKINNVFYNYQYEINERKRDCLVKKKLSQKGYVVKGFHDNLLVSHKIIKNNNNQTYKIFSFFKKKIVEHLYKNKLNNLLLPSPRKLKKNIFFTSLPKNNLMINFNTNIFPIGEKEAISRLKNFCTYKTKNYALKKKFSLIDSASMLSPYLSAGIISSRHCLIMLRNIQNQESFKNILNSTWFNQILWREFYYHLLIGFPEISKFQSLTKWEKNIDWIDNIKYLNAWKEGNTGFPIIDASMRQLNQLGWMHNRLRMITASFLVKNLFIDWRQGEKYFMSRLIDGDLALNNGGWQWSASIGCDSVPYIRFFNPLYQSKLFDMSGSFIKQFIPELKHVPNQYIHQPYEWSKKTQSKLDYPEPIINYVISRKKFLLIFNKIKLKYKNKV</sequence>
<evidence type="ECO:0000313" key="21">
    <source>
        <dbReference type="EMBL" id="AEO08097.1"/>
    </source>
</evidence>